<keyword evidence="10" id="KW-0406">Ion transport</keyword>
<dbReference type="OrthoDB" id="4494341at2759"/>
<dbReference type="Pfam" id="PF08022">
    <property type="entry name" value="FAD_binding_8"/>
    <property type="match status" value="1"/>
</dbReference>
<feature type="transmembrane region" description="Helical" evidence="13">
    <location>
        <begin position="104"/>
        <end position="124"/>
    </location>
</feature>
<evidence type="ECO:0000256" key="7">
    <source>
        <dbReference type="ARBA" id="ARBA00022982"/>
    </source>
</evidence>
<accession>A0A1L9RSI5</accession>
<evidence type="ECO:0000313" key="16">
    <source>
        <dbReference type="Proteomes" id="UP000184383"/>
    </source>
</evidence>
<comment type="similarity">
    <text evidence="2">Belongs to the ferric reductase (FRE) family.</text>
</comment>
<name>A0A1L9RSI5_ASPWE</name>
<dbReference type="PROSITE" id="PS51384">
    <property type="entry name" value="FAD_FR"/>
    <property type="match status" value="1"/>
</dbReference>
<dbReference type="SFLD" id="SFLDS00052">
    <property type="entry name" value="Ferric_Reductase_Domain"/>
    <property type="match status" value="1"/>
</dbReference>
<protein>
    <recommendedName>
        <fullName evidence="3">ferric-chelate reductase (NADPH)</fullName>
        <ecNumber evidence="3">1.16.1.9</ecNumber>
    </recommendedName>
</protein>
<gene>
    <name evidence="15" type="ORF">ASPWEDRAFT_171270</name>
</gene>
<evidence type="ECO:0000259" key="14">
    <source>
        <dbReference type="PROSITE" id="PS51384"/>
    </source>
</evidence>
<keyword evidence="4" id="KW-0813">Transport</keyword>
<keyword evidence="16" id="KW-1185">Reference proteome</keyword>
<feature type="transmembrane region" description="Helical" evidence="13">
    <location>
        <begin position="246"/>
        <end position="264"/>
    </location>
</feature>
<evidence type="ECO:0000313" key="15">
    <source>
        <dbReference type="EMBL" id="OJJ37808.1"/>
    </source>
</evidence>
<dbReference type="InterPro" id="IPR017938">
    <property type="entry name" value="Riboflavin_synthase-like_b-brl"/>
</dbReference>
<evidence type="ECO:0000256" key="3">
    <source>
        <dbReference type="ARBA" id="ARBA00012668"/>
    </source>
</evidence>
<proteinExistence type="inferred from homology"/>
<evidence type="ECO:0000256" key="4">
    <source>
        <dbReference type="ARBA" id="ARBA00022448"/>
    </source>
</evidence>
<dbReference type="InterPro" id="IPR013121">
    <property type="entry name" value="Fe_red_NAD-bd_6"/>
</dbReference>
<dbReference type="Pfam" id="PF01794">
    <property type="entry name" value="Ferric_reduct"/>
    <property type="match status" value="1"/>
</dbReference>
<evidence type="ECO:0000256" key="10">
    <source>
        <dbReference type="ARBA" id="ARBA00023065"/>
    </source>
</evidence>
<evidence type="ECO:0000256" key="8">
    <source>
        <dbReference type="ARBA" id="ARBA00022989"/>
    </source>
</evidence>
<dbReference type="STRING" id="1073089.A0A1L9RSI5"/>
<dbReference type="GO" id="GO:0005886">
    <property type="term" value="C:plasma membrane"/>
    <property type="evidence" value="ECO:0007669"/>
    <property type="project" value="UniProtKB-SubCell"/>
</dbReference>
<dbReference type="InterPro" id="IPR051410">
    <property type="entry name" value="Ferric/Cupric_Reductase"/>
</dbReference>
<keyword evidence="8 13" id="KW-1133">Transmembrane helix</keyword>
<evidence type="ECO:0000256" key="9">
    <source>
        <dbReference type="ARBA" id="ARBA00023002"/>
    </source>
</evidence>
<dbReference type="GeneID" id="63746598"/>
<keyword evidence="5" id="KW-1003">Cell membrane</keyword>
<dbReference type="GO" id="GO:0006879">
    <property type="term" value="P:intracellular iron ion homeostasis"/>
    <property type="evidence" value="ECO:0007669"/>
    <property type="project" value="TreeGrafter"/>
</dbReference>
<dbReference type="CDD" id="cd06186">
    <property type="entry name" value="NOX_Duox_like_FAD_NADP"/>
    <property type="match status" value="1"/>
</dbReference>
<dbReference type="AlphaFoldDB" id="A0A1L9RSI5"/>
<feature type="transmembrane region" description="Helical" evidence="13">
    <location>
        <begin position="21"/>
        <end position="40"/>
    </location>
</feature>
<dbReference type="PANTHER" id="PTHR32361">
    <property type="entry name" value="FERRIC/CUPRIC REDUCTASE TRANSMEMBRANE COMPONENT"/>
    <property type="match status" value="1"/>
</dbReference>
<evidence type="ECO:0000256" key="11">
    <source>
        <dbReference type="ARBA" id="ARBA00023136"/>
    </source>
</evidence>
<reference evidence="16" key="1">
    <citation type="journal article" date="2017" name="Genome Biol.">
        <title>Comparative genomics reveals high biological diversity and specific adaptations in the industrially and medically important fungal genus Aspergillus.</title>
        <authorList>
            <person name="de Vries R.P."/>
            <person name="Riley R."/>
            <person name="Wiebenga A."/>
            <person name="Aguilar-Osorio G."/>
            <person name="Amillis S."/>
            <person name="Uchima C.A."/>
            <person name="Anderluh G."/>
            <person name="Asadollahi M."/>
            <person name="Askin M."/>
            <person name="Barry K."/>
            <person name="Battaglia E."/>
            <person name="Bayram O."/>
            <person name="Benocci T."/>
            <person name="Braus-Stromeyer S.A."/>
            <person name="Caldana C."/>
            <person name="Canovas D."/>
            <person name="Cerqueira G.C."/>
            <person name="Chen F."/>
            <person name="Chen W."/>
            <person name="Choi C."/>
            <person name="Clum A."/>
            <person name="Dos Santos R.A."/>
            <person name="Damasio A.R."/>
            <person name="Diallinas G."/>
            <person name="Emri T."/>
            <person name="Fekete E."/>
            <person name="Flipphi M."/>
            <person name="Freyberg S."/>
            <person name="Gallo A."/>
            <person name="Gournas C."/>
            <person name="Habgood R."/>
            <person name="Hainaut M."/>
            <person name="Harispe M.L."/>
            <person name="Henrissat B."/>
            <person name="Hilden K.S."/>
            <person name="Hope R."/>
            <person name="Hossain A."/>
            <person name="Karabika E."/>
            <person name="Karaffa L."/>
            <person name="Karanyi Z."/>
            <person name="Krasevec N."/>
            <person name="Kuo A."/>
            <person name="Kusch H."/>
            <person name="LaButti K."/>
            <person name="Lagendijk E.L."/>
            <person name="Lapidus A."/>
            <person name="Levasseur A."/>
            <person name="Lindquist E."/>
            <person name="Lipzen A."/>
            <person name="Logrieco A.F."/>
            <person name="MacCabe A."/>
            <person name="Maekelae M.R."/>
            <person name="Malavazi I."/>
            <person name="Melin P."/>
            <person name="Meyer V."/>
            <person name="Mielnichuk N."/>
            <person name="Miskei M."/>
            <person name="Molnar A.P."/>
            <person name="Mule G."/>
            <person name="Ngan C.Y."/>
            <person name="Orejas M."/>
            <person name="Orosz E."/>
            <person name="Ouedraogo J.P."/>
            <person name="Overkamp K.M."/>
            <person name="Park H.-S."/>
            <person name="Perrone G."/>
            <person name="Piumi F."/>
            <person name="Punt P.J."/>
            <person name="Ram A.F."/>
            <person name="Ramon A."/>
            <person name="Rauscher S."/>
            <person name="Record E."/>
            <person name="Riano-Pachon D.M."/>
            <person name="Robert V."/>
            <person name="Roehrig J."/>
            <person name="Ruller R."/>
            <person name="Salamov A."/>
            <person name="Salih N.S."/>
            <person name="Samson R.A."/>
            <person name="Sandor E."/>
            <person name="Sanguinetti M."/>
            <person name="Schuetze T."/>
            <person name="Sepcic K."/>
            <person name="Shelest E."/>
            <person name="Sherlock G."/>
            <person name="Sophianopoulou V."/>
            <person name="Squina F.M."/>
            <person name="Sun H."/>
            <person name="Susca A."/>
            <person name="Todd R.B."/>
            <person name="Tsang A."/>
            <person name="Unkles S.E."/>
            <person name="van de Wiele N."/>
            <person name="van Rossen-Uffink D."/>
            <person name="Oliveira J.V."/>
            <person name="Vesth T.C."/>
            <person name="Visser J."/>
            <person name="Yu J.-H."/>
            <person name="Zhou M."/>
            <person name="Andersen M.R."/>
            <person name="Archer D.B."/>
            <person name="Baker S.E."/>
            <person name="Benoit I."/>
            <person name="Brakhage A.A."/>
            <person name="Braus G.H."/>
            <person name="Fischer R."/>
            <person name="Frisvad J.C."/>
            <person name="Goldman G.H."/>
            <person name="Houbraken J."/>
            <person name="Oakley B."/>
            <person name="Pocsi I."/>
            <person name="Scazzocchio C."/>
            <person name="Seiboth B."/>
            <person name="vanKuyk P.A."/>
            <person name="Wortman J."/>
            <person name="Dyer P.S."/>
            <person name="Grigoriev I.V."/>
        </authorList>
    </citation>
    <scope>NUCLEOTIDE SEQUENCE [LARGE SCALE GENOMIC DNA]</scope>
    <source>
        <strain evidence="16">DTO 134E9</strain>
    </source>
</reference>
<dbReference type="VEuPathDB" id="FungiDB:ASPWEDRAFT_171270"/>
<evidence type="ECO:0000256" key="2">
    <source>
        <dbReference type="ARBA" id="ARBA00006278"/>
    </source>
</evidence>
<dbReference type="InterPro" id="IPR013130">
    <property type="entry name" value="Fe3_Rdtase_TM_dom"/>
</dbReference>
<dbReference type="EMBL" id="KV878211">
    <property type="protein sequence ID" value="OJJ37808.1"/>
    <property type="molecule type" value="Genomic_DNA"/>
</dbReference>
<organism evidence="15 16">
    <name type="scientific">Aspergillus wentii DTO 134E9</name>
    <dbReference type="NCBI Taxonomy" id="1073089"/>
    <lineage>
        <taxon>Eukaryota</taxon>
        <taxon>Fungi</taxon>
        <taxon>Dikarya</taxon>
        <taxon>Ascomycota</taxon>
        <taxon>Pezizomycotina</taxon>
        <taxon>Eurotiomycetes</taxon>
        <taxon>Eurotiomycetidae</taxon>
        <taxon>Eurotiales</taxon>
        <taxon>Aspergillaceae</taxon>
        <taxon>Aspergillus</taxon>
        <taxon>Aspergillus subgen. Cremei</taxon>
    </lineage>
</organism>
<dbReference type="InterPro" id="IPR013112">
    <property type="entry name" value="FAD-bd_8"/>
</dbReference>
<evidence type="ECO:0000256" key="5">
    <source>
        <dbReference type="ARBA" id="ARBA00022475"/>
    </source>
</evidence>
<feature type="transmembrane region" description="Helical" evidence="13">
    <location>
        <begin position="214"/>
        <end position="234"/>
    </location>
</feature>
<sequence>METQKRSVSTFYTLLDDKLAHYALLSLGCLAVLIYVWKAVFHFNAHLRRLNTFSNSDQKYFLIPNTTLARIKNHLLYAPLFHTRHNREFQLSRAINMGTLPSRLHGLVIIGILSMNITLCLVTTPYGKSEATVSKIILNRTGTMATVNLIPLVLMAGRNNPLVGLLGVPFDTWNLIHRWLGRIVVLEAVAHALADVIPRVQKSGWSYLGARFEVSLFMLSGLVACCAFVGLMVHSVSPIRHAFYETFLHLHICLVILGLAMLWVHLKAKEADALKYLVAAITLWAFERATRLIILIYRNISTKHTTADVEALPGDAVRVSLRLARPWRVKPGQHIYLYIPSIGWWSSHPFSVAWGASGEITEKIPHDVSRETKTISLLIRRRTGFTDSLFKRVSNSPDSRVRLSAFVEGPYGGTHCLDTYGTILLFAGGVGITHHLPFVRYLVQSYAERTTAVRRITLVWIIQSPEHLEWIRPWMTEILGMDRRRDILRIKLFITRPRNTKEIVSPSATVQMFPGRPSVDLLLGMEVDSQIGALGVMVCGSGGLSDAVRRACRRRTGSTSVDYIEESFSW</sequence>
<dbReference type="GO" id="GO:0006826">
    <property type="term" value="P:iron ion transport"/>
    <property type="evidence" value="ECO:0007669"/>
    <property type="project" value="TreeGrafter"/>
</dbReference>
<feature type="domain" description="FAD-binding FR-type" evidence="14">
    <location>
        <begin position="299"/>
        <end position="417"/>
    </location>
</feature>
<dbReference type="PANTHER" id="PTHR32361:SF24">
    <property type="entry name" value="REDUCTASE, PUTATIVE (AFU_ORTHOLOGUE AFUA_3G10820)-RELATED"/>
    <property type="match status" value="1"/>
</dbReference>
<keyword evidence="9" id="KW-0560">Oxidoreductase</keyword>
<evidence type="ECO:0000256" key="6">
    <source>
        <dbReference type="ARBA" id="ARBA00022692"/>
    </source>
</evidence>
<feature type="transmembrane region" description="Helical" evidence="13">
    <location>
        <begin position="136"/>
        <end position="156"/>
    </location>
</feature>
<dbReference type="GO" id="GO:0052851">
    <property type="term" value="F:ferric-chelate reductase (NADPH) activity"/>
    <property type="evidence" value="ECO:0007669"/>
    <property type="project" value="UniProtKB-EC"/>
</dbReference>
<keyword evidence="11 13" id="KW-0472">Membrane</keyword>
<evidence type="ECO:0000256" key="13">
    <source>
        <dbReference type="SAM" id="Phobius"/>
    </source>
</evidence>
<keyword evidence="7" id="KW-0249">Electron transport</keyword>
<dbReference type="PROSITE" id="PS51257">
    <property type="entry name" value="PROKAR_LIPOPROTEIN"/>
    <property type="match status" value="1"/>
</dbReference>
<dbReference type="GO" id="GO:0015677">
    <property type="term" value="P:copper ion import"/>
    <property type="evidence" value="ECO:0007669"/>
    <property type="project" value="TreeGrafter"/>
</dbReference>
<dbReference type="RefSeq" id="XP_040691484.1">
    <property type="nucleotide sequence ID" value="XM_040830750.1"/>
</dbReference>
<evidence type="ECO:0000256" key="12">
    <source>
        <dbReference type="ARBA" id="ARBA00048483"/>
    </source>
</evidence>
<dbReference type="InterPro" id="IPR017927">
    <property type="entry name" value="FAD-bd_FR_type"/>
</dbReference>
<dbReference type="SUPFAM" id="SSF63380">
    <property type="entry name" value="Riboflavin synthase domain-like"/>
    <property type="match status" value="1"/>
</dbReference>
<comment type="catalytic activity">
    <reaction evidence="12">
        <text>2 a Fe(II)-siderophore + NADP(+) + H(+) = 2 a Fe(III)-siderophore + NADPH</text>
        <dbReference type="Rhea" id="RHEA:28795"/>
        <dbReference type="Rhea" id="RHEA-COMP:11342"/>
        <dbReference type="Rhea" id="RHEA-COMP:11344"/>
        <dbReference type="ChEBI" id="CHEBI:15378"/>
        <dbReference type="ChEBI" id="CHEBI:29033"/>
        <dbReference type="ChEBI" id="CHEBI:29034"/>
        <dbReference type="ChEBI" id="CHEBI:57783"/>
        <dbReference type="ChEBI" id="CHEBI:58349"/>
        <dbReference type="EC" id="1.16.1.9"/>
    </reaction>
</comment>
<dbReference type="EC" id="1.16.1.9" evidence="3"/>
<dbReference type="InterPro" id="IPR039261">
    <property type="entry name" value="FNR_nucleotide-bd"/>
</dbReference>
<dbReference type="Proteomes" id="UP000184383">
    <property type="component" value="Unassembled WGS sequence"/>
</dbReference>
<comment type="subcellular location">
    <subcellularLocation>
        <location evidence="1">Cell membrane</location>
        <topology evidence="1">Multi-pass membrane protein</topology>
    </subcellularLocation>
</comment>
<dbReference type="Gene3D" id="3.40.50.80">
    <property type="entry name" value="Nucleotide-binding domain of ferredoxin-NADP reductase (FNR) module"/>
    <property type="match status" value="1"/>
</dbReference>
<dbReference type="SFLD" id="SFLDG01168">
    <property type="entry name" value="Ferric_reductase_subgroup_(FRE"/>
    <property type="match status" value="1"/>
</dbReference>
<evidence type="ECO:0000256" key="1">
    <source>
        <dbReference type="ARBA" id="ARBA00004651"/>
    </source>
</evidence>
<dbReference type="Pfam" id="PF08030">
    <property type="entry name" value="NAD_binding_6"/>
    <property type="match status" value="1"/>
</dbReference>
<dbReference type="SUPFAM" id="SSF52343">
    <property type="entry name" value="Ferredoxin reductase-like, C-terminal NADP-linked domain"/>
    <property type="match status" value="1"/>
</dbReference>
<keyword evidence="6 13" id="KW-0812">Transmembrane</keyword>